<evidence type="ECO:0000313" key="2">
    <source>
        <dbReference type="EMBL" id="GJT30642.1"/>
    </source>
</evidence>
<keyword evidence="3" id="KW-1185">Reference proteome</keyword>
<protein>
    <submittedName>
        <fullName evidence="2">Uncharacterized protein</fullName>
    </submittedName>
</protein>
<dbReference type="EMBL" id="BQNB010014642">
    <property type="protein sequence ID" value="GJT30642.1"/>
    <property type="molecule type" value="Genomic_DNA"/>
</dbReference>
<evidence type="ECO:0000313" key="3">
    <source>
        <dbReference type="Proteomes" id="UP001151760"/>
    </source>
</evidence>
<sequence>MESSEQSHSVSSGIVPDPQDLERDVQLTSTGLPSTLDEGTRKSTPLPESTTKNTPHPEGSLKDKDSGGNIPPADMEPIHTSVADPSGTAAKYQTFADIQAYLLSNDELDKENDKEEVLTAGDDMDEDTQATDEVRTSSPTQDQPEPSHVQESASNSSNHDLKRFDNKFPLTKRQLIKYLKKVSRVLFNRIAEFQPTHDQQITSIISHPESSQVTPRIDKGKGIATELDEDPSKRLLPASTIIRPDPNEPVRDKEEKMKKATEEAKLLAMSRPEVIKVVCEEAKKLGIDPKEAISTKAELNKRRVEEYMWTMTNRIKPEPIIDVRIHPNTKPIVAFVFRNNDKRNFDIHNPFKFTDFGSTKLDELGPIIQKKKNFVIKYLMTSLSKRYERLKKIPEEHGIQSALPT</sequence>
<dbReference type="Proteomes" id="UP001151760">
    <property type="component" value="Unassembled WGS sequence"/>
</dbReference>
<feature type="compositionally biased region" description="Polar residues" evidence="1">
    <location>
        <begin position="136"/>
        <end position="158"/>
    </location>
</feature>
<feature type="compositionally biased region" description="Polar residues" evidence="1">
    <location>
        <begin position="42"/>
        <end position="54"/>
    </location>
</feature>
<reference evidence="2" key="2">
    <citation type="submission" date="2022-01" db="EMBL/GenBank/DDBJ databases">
        <authorList>
            <person name="Yamashiro T."/>
            <person name="Shiraishi A."/>
            <person name="Satake H."/>
            <person name="Nakayama K."/>
        </authorList>
    </citation>
    <scope>NUCLEOTIDE SEQUENCE</scope>
</reference>
<accession>A0ABQ5CVR7</accession>
<evidence type="ECO:0000256" key="1">
    <source>
        <dbReference type="SAM" id="MobiDB-lite"/>
    </source>
</evidence>
<feature type="region of interest" description="Disordered" evidence="1">
    <location>
        <begin position="1"/>
        <end position="86"/>
    </location>
</feature>
<reference evidence="2" key="1">
    <citation type="journal article" date="2022" name="Int. J. Mol. Sci.">
        <title>Draft Genome of Tanacetum Coccineum: Genomic Comparison of Closely Related Tanacetum-Family Plants.</title>
        <authorList>
            <person name="Yamashiro T."/>
            <person name="Shiraishi A."/>
            <person name="Nakayama K."/>
            <person name="Satake H."/>
        </authorList>
    </citation>
    <scope>NUCLEOTIDE SEQUENCE</scope>
</reference>
<gene>
    <name evidence="2" type="ORF">Tco_0910917</name>
</gene>
<feature type="compositionally biased region" description="Low complexity" evidence="1">
    <location>
        <begin position="1"/>
        <end position="12"/>
    </location>
</feature>
<feature type="region of interest" description="Disordered" evidence="1">
    <location>
        <begin position="103"/>
        <end position="165"/>
    </location>
</feature>
<comment type="caution">
    <text evidence="2">The sequence shown here is derived from an EMBL/GenBank/DDBJ whole genome shotgun (WGS) entry which is preliminary data.</text>
</comment>
<name>A0ABQ5CVR7_9ASTR</name>
<proteinExistence type="predicted"/>
<organism evidence="2 3">
    <name type="scientific">Tanacetum coccineum</name>
    <dbReference type="NCBI Taxonomy" id="301880"/>
    <lineage>
        <taxon>Eukaryota</taxon>
        <taxon>Viridiplantae</taxon>
        <taxon>Streptophyta</taxon>
        <taxon>Embryophyta</taxon>
        <taxon>Tracheophyta</taxon>
        <taxon>Spermatophyta</taxon>
        <taxon>Magnoliopsida</taxon>
        <taxon>eudicotyledons</taxon>
        <taxon>Gunneridae</taxon>
        <taxon>Pentapetalae</taxon>
        <taxon>asterids</taxon>
        <taxon>campanulids</taxon>
        <taxon>Asterales</taxon>
        <taxon>Asteraceae</taxon>
        <taxon>Asteroideae</taxon>
        <taxon>Anthemideae</taxon>
        <taxon>Anthemidinae</taxon>
        <taxon>Tanacetum</taxon>
    </lineage>
</organism>